<organism evidence="8 9">
    <name type="scientific">Coemansia javaensis</name>
    <dbReference type="NCBI Taxonomy" id="2761396"/>
    <lineage>
        <taxon>Eukaryota</taxon>
        <taxon>Fungi</taxon>
        <taxon>Fungi incertae sedis</taxon>
        <taxon>Zoopagomycota</taxon>
        <taxon>Kickxellomycotina</taxon>
        <taxon>Kickxellomycetes</taxon>
        <taxon>Kickxellales</taxon>
        <taxon>Kickxellaceae</taxon>
        <taxon>Coemansia</taxon>
    </lineage>
</organism>
<accession>A0A9W8LJS2</accession>
<evidence type="ECO:0000259" key="7">
    <source>
        <dbReference type="Pfam" id="PF04108"/>
    </source>
</evidence>
<comment type="caution">
    <text evidence="8">The sequence shown here is derived from an EMBL/GenBank/DDBJ whole genome shotgun (WGS) entry which is preliminary data.</text>
</comment>
<evidence type="ECO:0000313" key="8">
    <source>
        <dbReference type="EMBL" id="KAJ2781856.1"/>
    </source>
</evidence>
<sequence>MATLEKLTRLSEPSIEGAQAVRELAKEAEELLAQSRQDHGLICEMHPQLAFLLAENQDQLRLCASLERGLRRHLEELESSAQTKRQQADGLRREMAMVVELLKSREVMEKELRSQQPAAAAAGGGEAGQKHTLYDHIDQEAISTLDVRVREGLDELQAIAQADAARCAAALERIGGIAVPEAEDIRVTWEGVGAIGQLVAESQGAADEIAQDLQSMDRHCDQLRDTIRAVEAEGGVLSMDDYNVLLRDTSEIPGIVAELREVVAGVRRRADEINVRRLQYSAFLDESRRRFEAIAQMAAAGQQYAAAAGASQARYAELAAAADGALKDTWELVAWYRQFHSAYDALIAEVHRRRQQHRELLGAVEDMRARLDAMHRDEVRRRAAFVASDGPYLPSDLCPFIHDPPPRFGVEEAGDAAHFASVQSHETRYTRAADAS</sequence>
<evidence type="ECO:0000313" key="9">
    <source>
        <dbReference type="Proteomes" id="UP001140217"/>
    </source>
</evidence>
<dbReference type="GO" id="GO:0030295">
    <property type="term" value="F:protein kinase activator activity"/>
    <property type="evidence" value="ECO:0007669"/>
    <property type="project" value="TreeGrafter"/>
</dbReference>
<name>A0A9W8LJS2_9FUNG</name>
<dbReference type="EMBL" id="JANBUL010000090">
    <property type="protein sequence ID" value="KAJ2781856.1"/>
    <property type="molecule type" value="Genomic_DNA"/>
</dbReference>
<evidence type="ECO:0000256" key="2">
    <source>
        <dbReference type="ARBA" id="ARBA00013806"/>
    </source>
</evidence>
<keyword evidence="5" id="KW-0472">Membrane</keyword>
<protein>
    <recommendedName>
        <fullName evidence="2 6">Autophagy-related protein 17</fullName>
    </recommendedName>
</protein>
<evidence type="ECO:0000256" key="1">
    <source>
        <dbReference type="ARBA" id="ARBA00006259"/>
    </source>
</evidence>
<dbReference type="OrthoDB" id="1937984at2759"/>
<dbReference type="InterPro" id="IPR007240">
    <property type="entry name" value="Atg17"/>
</dbReference>
<dbReference type="GO" id="GO:0000045">
    <property type="term" value="P:autophagosome assembly"/>
    <property type="evidence" value="ECO:0007669"/>
    <property type="project" value="TreeGrafter"/>
</dbReference>
<comment type="function">
    <text evidence="6">Autophagy-specific protein that functions in response to autophagy-inducing signals as a scaffold to recruit other ATG proteins to organize preautophagosomal structure (PAS) formation. Modulates the timing and magnitude of the autophagy response, such as the size of the sequestering vesicles. Plays particularly a role in pexophagy and nucleophagy.</text>
</comment>
<keyword evidence="3 6" id="KW-0963">Cytoplasm</keyword>
<dbReference type="AlphaFoldDB" id="A0A9W8LJS2"/>
<dbReference type="GO" id="GO:0060090">
    <property type="term" value="F:molecular adaptor activity"/>
    <property type="evidence" value="ECO:0007669"/>
    <property type="project" value="TreeGrafter"/>
</dbReference>
<dbReference type="PANTHER" id="PTHR28005">
    <property type="entry name" value="AUTOPHAGY-RELATED PROTEIN 17"/>
    <property type="match status" value="1"/>
</dbReference>
<dbReference type="GO" id="GO:0000422">
    <property type="term" value="P:autophagy of mitochondrion"/>
    <property type="evidence" value="ECO:0007669"/>
    <property type="project" value="TreeGrafter"/>
</dbReference>
<comment type="subcellular location">
    <subcellularLocation>
        <location evidence="6">Cytoplasm</location>
    </subcellularLocation>
    <subcellularLocation>
        <location evidence="6">Preautophagosomal structure membrane</location>
        <topology evidence="6">Peripheral membrane protein</topology>
    </subcellularLocation>
</comment>
<evidence type="ECO:0000256" key="4">
    <source>
        <dbReference type="ARBA" id="ARBA00023006"/>
    </source>
</evidence>
<dbReference type="GO" id="GO:0034727">
    <property type="term" value="P:piecemeal microautophagy of the nucleus"/>
    <property type="evidence" value="ECO:0007669"/>
    <property type="project" value="TreeGrafter"/>
</dbReference>
<proteinExistence type="inferred from homology"/>
<keyword evidence="4 6" id="KW-0072">Autophagy</keyword>
<evidence type="ECO:0000256" key="5">
    <source>
        <dbReference type="ARBA" id="ARBA00023136"/>
    </source>
</evidence>
<dbReference type="InterPro" id="IPR045326">
    <property type="entry name" value="ATG17-like_dom"/>
</dbReference>
<reference evidence="8" key="1">
    <citation type="submission" date="2022-07" db="EMBL/GenBank/DDBJ databases">
        <title>Phylogenomic reconstructions and comparative analyses of Kickxellomycotina fungi.</title>
        <authorList>
            <person name="Reynolds N.K."/>
            <person name="Stajich J.E."/>
            <person name="Barry K."/>
            <person name="Grigoriev I.V."/>
            <person name="Crous P."/>
            <person name="Smith M.E."/>
        </authorList>
    </citation>
    <scope>NUCLEOTIDE SEQUENCE</scope>
    <source>
        <strain evidence="8">NBRC 105414</strain>
    </source>
</reference>
<dbReference type="Proteomes" id="UP001140217">
    <property type="component" value="Unassembled WGS sequence"/>
</dbReference>
<evidence type="ECO:0000256" key="3">
    <source>
        <dbReference type="ARBA" id="ARBA00022490"/>
    </source>
</evidence>
<gene>
    <name evidence="8" type="ORF">H4R18_002619</name>
</gene>
<dbReference type="GO" id="GO:1990316">
    <property type="term" value="C:Atg1/ULK1 kinase complex"/>
    <property type="evidence" value="ECO:0007669"/>
    <property type="project" value="TreeGrafter"/>
</dbReference>
<dbReference type="GO" id="GO:0034045">
    <property type="term" value="C:phagophore assembly site membrane"/>
    <property type="evidence" value="ECO:0007669"/>
    <property type="project" value="UniProtKB-SubCell"/>
</dbReference>
<keyword evidence="9" id="KW-1185">Reference proteome</keyword>
<feature type="domain" description="Autophagy protein ATG17-like" evidence="7">
    <location>
        <begin position="21"/>
        <end position="393"/>
    </location>
</feature>
<evidence type="ECO:0000256" key="6">
    <source>
        <dbReference type="RuleBase" id="RU368080"/>
    </source>
</evidence>
<dbReference type="PANTHER" id="PTHR28005:SF1">
    <property type="entry name" value="AUTOPHAGY-RELATED PROTEIN 17"/>
    <property type="match status" value="1"/>
</dbReference>
<comment type="similarity">
    <text evidence="1 6">Belongs to the ATG17 family.</text>
</comment>
<dbReference type="Pfam" id="PF04108">
    <property type="entry name" value="ATG17_like"/>
    <property type="match status" value="1"/>
</dbReference>